<dbReference type="Pfam" id="PF06612">
    <property type="entry name" value="DUF1146"/>
    <property type="match status" value="1"/>
</dbReference>
<dbReference type="Proteomes" id="UP000321574">
    <property type="component" value="Unassembled WGS sequence"/>
</dbReference>
<accession>A0A5C8NZB7</accession>
<organism evidence="2 3">
    <name type="scientific">Cerasibacillus terrae</name>
    <dbReference type="NCBI Taxonomy" id="2498845"/>
    <lineage>
        <taxon>Bacteria</taxon>
        <taxon>Bacillati</taxon>
        <taxon>Bacillota</taxon>
        <taxon>Bacilli</taxon>
        <taxon>Bacillales</taxon>
        <taxon>Bacillaceae</taxon>
        <taxon>Cerasibacillus</taxon>
    </lineage>
</organism>
<dbReference type="EMBL" id="VDUW01000002">
    <property type="protein sequence ID" value="TXL66639.1"/>
    <property type="molecule type" value="Genomic_DNA"/>
</dbReference>
<keyword evidence="1" id="KW-0812">Transmembrane</keyword>
<comment type="caution">
    <text evidence="2">The sequence shown here is derived from an EMBL/GenBank/DDBJ whole genome shotgun (WGS) entry which is preliminary data.</text>
</comment>
<keyword evidence="3" id="KW-1185">Reference proteome</keyword>
<name>A0A5C8NZB7_9BACI</name>
<dbReference type="AlphaFoldDB" id="A0A5C8NZB7"/>
<dbReference type="InterPro" id="IPR009526">
    <property type="entry name" value="DUF1146"/>
</dbReference>
<feature type="transmembrane region" description="Helical" evidence="1">
    <location>
        <begin position="6"/>
        <end position="23"/>
    </location>
</feature>
<proteinExistence type="predicted"/>
<gene>
    <name evidence="2" type="ORF">FHP05_04435</name>
</gene>
<reference evidence="2 3" key="1">
    <citation type="submission" date="2019-06" db="EMBL/GenBank/DDBJ databases">
        <title>Cerasibacillus sp. nov., isolated from maize field.</title>
        <authorList>
            <person name="Lin S.-Y."/>
            <person name="Tsai C.-F."/>
            <person name="Young C.-C."/>
        </authorList>
    </citation>
    <scope>NUCLEOTIDE SEQUENCE [LARGE SCALE GENOMIC DNA]</scope>
    <source>
        <strain evidence="2 3">CC-CFT480</strain>
    </source>
</reference>
<dbReference type="OrthoDB" id="1651016at2"/>
<feature type="transmembrane region" description="Helical" evidence="1">
    <location>
        <begin position="44"/>
        <end position="63"/>
    </location>
</feature>
<evidence type="ECO:0000313" key="3">
    <source>
        <dbReference type="Proteomes" id="UP000321574"/>
    </source>
</evidence>
<sequence length="77" mass="8819">MFSIGQTAIISMISHLIFIFLTWKAMQSVKFDPLIRKGKALEARIFLLFIAIAIGAGVSRFFLEFLQWSSDLTFLFN</sequence>
<evidence type="ECO:0000313" key="2">
    <source>
        <dbReference type="EMBL" id="TXL66639.1"/>
    </source>
</evidence>
<dbReference type="RefSeq" id="WP_147666038.1">
    <property type="nucleotide sequence ID" value="NZ_VDUW01000002.1"/>
</dbReference>
<keyword evidence="1" id="KW-0472">Membrane</keyword>
<protein>
    <submittedName>
        <fullName evidence="2">DUF1146 domain-containing protein</fullName>
    </submittedName>
</protein>
<evidence type="ECO:0000256" key="1">
    <source>
        <dbReference type="SAM" id="Phobius"/>
    </source>
</evidence>
<dbReference type="NCBIfam" id="TIGR02327">
    <property type="entry name" value="int_mem_ywzB"/>
    <property type="match status" value="1"/>
</dbReference>
<keyword evidence="1" id="KW-1133">Transmembrane helix</keyword>